<proteinExistence type="predicted"/>
<keyword evidence="3" id="KW-1185">Reference proteome</keyword>
<comment type="caution">
    <text evidence="2">The sequence shown here is derived from an EMBL/GenBank/DDBJ whole genome shotgun (WGS) entry which is preliminary data.</text>
</comment>
<sequence length="154" mass="17712">MKLLAQKKSCNQLKEIAPLYHTTRHYQRQQQRATTIAVPSSVHHLHSPPLPPPSTSSTHLPVTDAKTHPLNVTVGRKVDSYSNSCNKPTTKQQPQQQVQLYVFDAFVVSECTLHSIDWRCSQKLLRHFIDNNNTTNRVKPKICEFKNHCRKLLH</sequence>
<accession>A0A811UJ47</accession>
<name>A0A811UJ47_CERCA</name>
<reference evidence="2" key="1">
    <citation type="submission" date="2020-11" db="EMBL/GenBank/DDBJ databases">
        <authorList>
            <person name="Whitehead M."/>
        </authorList>
    </citation>
    <scope>NUCLEOTIDE SEQUENCE</scope>
    <source>
        <strain evidence="2">EGII</strain>
    </source>
</reference>
<organism evidence="2 3">
    <name type="scientific">Ceratitis capitata</name>
    <name type="common">Mediterranean fruit fly</name>
    <name type="synonym">Tephritis capitata</name>
    <dbReference type="NCBI Taxonomy" id="7213"/>
    <lineage>
        <taxon>Eukaryota</taxon>
        <taxon>Metazoa</taxon>
        <taxon>Ecdysozoa</taxon>
        <taxon>Arthropoda</taxon>
        <taxon>Hexapoda</taxon>
        <taxon>Insecta</taxon>
        <taxon>Pterygota</taxon>
        <taxon>Neoptera</taxon>
        <taxon>Endopterygota</taxon>
        <taxon>Diptera</taxon>
        <taxon>Brachycera</taxon>
        <taxon>Muscomorpha</taxon>
        <taxon>Tephritoidea</taxon>
        <taxon>Tephritidae</taxon>
        <taxon>Ceratitis</taxon>
        <taxon>Ceratitis</taxon>
    </lineage>
</organism>
<dbReference type="Proteomes" id="UP000606786">
    <property type="component" value="Unassembled WGS sequence"/>
</dbReference>
<dbReference type="EMBL" id="CAJHJT010000012">
    <property type="protein sequence ID" value="CAD6999222.1"/>
    <property type="molecule type" value="Genomic_DNA"/>
</dbReference>
<protein>
    <submittedName>
        <fullName evidence="2">(Mediterranean fruit fly) hypothetical protein</fullName>
    </submittedName>
</protein>
<dbReference type="AlphaFoldDB" id="A0A811UJ47"/>
<evidence type="ECO:0000313" key="2">
    <source>
        <dbReference type="EMBL" id="CAD6999222.1"/>
    </source>
</evidence>
<evidence type="ECO:0000256" key="1">
    <source>
        <dbReference type="SAM" id="MobiDB-lite"/>
    </source>
</evidence>
<feature type="region of interest" description="Disordered" evidence="1">
    <location>
        <begin position="40"/>
        <end position="60"/>
    </location>
</feature>
<evidence type="ECO:0000313" key="3">
    <source>
        <dbReference type="Proteomes" id="UP000606786"/>
    </source>
</evidence>
<gene>
    <name evidence="2" type="ORF">CCAP1982_LOCUS7756</name>
</gene>